<organism evidence="20">
    <name type="scientific">Tanacetum cinerariifolium</name>
    <name type="common">Dalmatian daisy</name>
    <name type="synonym">Chrysanthemum cinerariifolium</name>
    <dbReference type="NCBI Taxonomy" id="118510"/>
    <lineage>
        <taxon>Eukaryota</taxon>
        <taxon>Viridiplantae</taxon>
        <taxon>Streptophyta</taxon>
        <taxon>Embryophyta</taxon>
        <taxon>Tracheophyta</taxon>
        <taxon>Spermatophyta</taxon>
        <taxon>Magnoliopsida</taxon>
        <taxon>eudicotyledons</taxon>
        <taxon>Gunneridae</taxon>
        <taxon>Pentapetalae</taxon>
        <taxon>asterids</taxon>
        <taxon>campanulids</taxon>
        <taxon>Asterales</taxon>
        <taxon>Asteraceae</taxon>
        <taxon>Asteroideae</taxon>
        <taxon>Anthemideae</taxon>
        <taxon>Anthemidinae</taxon>
        <taxon>Tanacetum</taxon>
    </lineage>
</organism>
<evidence type="ECO:0000256" key="16">
    <source>
        <dbReference type="ARBA" id="ARBA00023163"/>
    </source>
</evidence>
<proteinExistence type="inferred from homology"/>
<dbReference type="FunFam" id="3.90.580.10:FF:000001">
    <property type="entry name" value="DNA primase"/>
    <property type="match status" value="1"/>
</dbReference>
<keyword evidence="17" id="KW-0175">Coiled coil</keyword>
<dbReference type="Pfam" id="PF08275">
    <property type="entry name" value="DNAG_N"/>
    <property type="match status" value="1"/>
</dbReference>
<dbReference type="InterPro" id="IPR042189">
    <property type="entry name" value="RNA_pol_sigma_70_r1_1_sf"/>
</dbReference>
<dbReference type="InterPro" id="IPR013325">
    <property type="entry name" value="RNA_pol_sigma_r2"/>
</dbReference>
<dbReference type="SMART" id="SM00400">
    <property type="entry name" value="ZnF_CHCC"/>
    <property type="match status" value="1"/>
</dbReference>
<evidence type="ECO:0000256" key="8">
    <source>
        <dbReference type="ARBA" id="ARBA00022705"/>
    </source>
</evidence>
<dbReference type="InterPro" id="IPR014284">
    <property type="entry name" value="RNA_pol_sigma-70_dom"/>
</dbReference>
<feature type="compositionally biased region" description="Basic and acidic residues" evidence="18">
    <location>
        <begin position="1037"/>
        <end position="1063"/>
    </location>
</feature>
<dbReference type="SUPFAM" id="SSF88659">
    <property type="entry name" value="Sigma3 and sigma4 domains of RNA polymerase sigma factors"/>
    <property type="match status" value="2"/>
</dbReference>
<dbReference type="GO" id="GO:0016987">
    <property type="term" value="F:sigma factor activity"/>
    <property type="evidence" value="ECO:0007669"/>
    <property type="project" value="UniProtKB-KW"/>
</dbReference>
<dbReference type="FunFam" id="1.10.10.10:FF:000002">
    <property type="entry name" value="RNA polymerase sigma factor SigA"/>
    <property type="match status" value="1"/>
</dbReference>
<dbReference type="SUPFAM" id="SSF57783">
    <property type="entry name" value="Zinc beta-ribbon"/>
    <property type="match status" value="1"/>
</dbReference>
<evidence type="ECO:0000256" key="14">
    <source>
        <dbReference type="ARBA" id="ARBA00023082"/>
    </source>
</evidence>
<feature type="coiled-coil region" evidence="17">
    <location>
        <begin position="2111"/>
        <end position="2138"/>
    </location>
</feature>
<evidence type="ECO:0000256" key="13">
    <source>
        <dbReference type="ARBA" id="ARBA00023015"/>
    </source>
</evidence>
<feature type="compositionally biased region" description="Basic and acidic residues" evidence="18">
    <location>
        <begin position="1206"/>
        <end position="1216"/>
    </location>
</feature>
<name>A0A699GGD8_TANCI</name>
<feature type="domain" description="Toprim" evidence="19">
    <location>
        <begin position="1622"/>
        <end position="1704"/>
    </location>
</feature>
<dbReference type="GO" id="GO:0003677">
    <property type="term" value="F:DNA binding"/>
    <property type="evidence" value="ECO:0007669"/>
    <property type="project" value="UniProtKB-KW"/>
</dbReference>
<dbReference type="InterPro" id="IPR037068">
    <property type="entry name" value="DNA_primase_core_N_sf"/>
</dbReference>
<dbReference type="PRINTS" id="PR00046">
    <property type="entry name" value="SIGMA70FCT"/>
</dbReference>
<dbReference type="InterPro" id="IPR050219">
    <property type="entry name" value="DnaG_primase"/>
</dbReference>
<evidence type="ECO:0000256" key="9">
    <source>
        <dbReference type="ARBA" id="ARBA00022723"/>
    </source>
</evidence>
<feature type="compositionally biased region" description="Polar residues" evidence="18">
    <location>
        <begin position="2026"/>
        <end position="2036"/>
    </location>
</feature>
<dbReference type="Gene3D" id="3.50.50.60">
    <property type="entry name" value="FAD/NAD(P)-binding domain"/>
    <property type="match status" value="1"/>
</dbReference>
<protein>
    <recommendedName>
        <fullName evidence="19">Toprim domain-containing protein</fullName>
    </recommendedName>
</protein>
<dbReference type="PANTHER" id="PTHR30313">
    <property type="entry name" value="DNA PRIMASE"/>
    <property type="match status" value="1"/>
</dbReference>
<dbReference type="CDD" id="cd06171">
    <property type="entry name" value="Sigma70_r4"/>
    <property type="match status" value="1"/>
</dbReference>
<evidence type="ECO:0000256" key="15">
    <source>
        <dbReference type="ARBA" id="ARBA00023125"/>
    </source>
</evidence>
<evidence type="ECO:0000313" key="20">
    <source>
        <dbReference type="EMBL" id="GEU28657.1"/>
    </source>
</evidence>
<dbReference type="InterPro" id="IPR036320">
    <property type="entry name" value="Glycosyl_Trfase_fam3_N_dom_sf"/>
</dbReference>
<dbReference type="InterPro" id="IPR013324">
    <property type="entry name" value="RNA_pol_sigma_r3/r4-like"/>
</dbReference>
<evidence type="ECO:0000256" key="3">
    <source>
        <dbReference type="ARBA" id="ARBA00022490"/>
    </source>
</evidence>
<dbReference type="Pfam" id="PF00140">
    <property type="entry name" value="Sigma70_r1_2"/>
    <property type="match status" value="1"/>
</dbReference>
<keyword evidence="7" id="KW-0548">Nucleotidyltransferase</keyword>
<keyword evidence="8" id="KW-0235">DNA replication</keyword>
<dbReference type="InterPro" id="IPR019475">
    <property type="entry name" value="DNA_primase_DnaB-bd"/>
</dbReference>
<dbReference type="HAMAP" id="MF_00974">
    <property type="entry name" value="DNA_primase_DnaG"/>
    <property type="match status" value="1"/>
</dbReference>
<keyword evidence="3" id="KW-0963">Cytoplasm</keyword>
<dbReference type="SUPFAM" id="SSF88946">
    <property type="entry name" value="Sigma2 domain of RNA polymerase sigma factors"/>
    <property type="match status" value="1"/>
</dbReference>
<dbReference type="SMART" id="SM00493">
    <property type="entry name" value="TOPRIM"/>
    <property type="match status" value="1"/>
</dbReference>
<dbReference type="Pfam" id="PF04546">
    <property type="entry name" value="Sigma70_ner"/>
    <property type="match status" value="1"/>
</dbReference>
<reference evidence="20" key="1">
    <citation type="journal article" date="2019" name="Sci. Rep.">
        <title>Draft genome of Tanacetum cinerariifolium, the natural source of mosquito coil.</title>
        <authorList>
            <person name="Yamashiro T."/>
            <person name="Shiraishi A."/>
            <person name="Satake H."/>
            <person name="Nakayama K."/>
        </authorList>
    </citation>
    <scope>NUCLEOTIDE SEQUENCE</scope>
</reference>
<dbReference type="PANTHER" id="PTHR30313:SF2">
    <property type="entry name" value="DNA PRIMASE"/>
    <property type="match status" value="1"/>
</dbReference>
<dbReference type="SUPFAM" id="SSF47648">
    <property type="entry name" value="Nucleoside phosphorylase/phosphoribosyltransferase N-terminal domain"/>
    <property type="match status" value="1"/>
</dbReference>
<dbReference type="SUPFAM" id="SSF52418">
    <property type="entry name" value="Nucleoside phosphorylase/phosphoribosyltransferase catalytic domain"/>
    <property type="match status" value="1"/>
</dbReference>
<keyword evidence="10" id="KW-0863">Zinc-finger</keyword>
<feature type="compositionally biased region" description="Acidic residues" evidence="18">
    <location>
        <begin position="2306"/>
        <end position="2326"/>
    </location>
</feature>
<dbReference type="FunFam" id="1.10.10.10:FF:000004">
    <property type="entry name" value="RNA polymerase sigma factor SigA"/>
    <property type="match status" value="1"/>
</dbReference>
<dbReference type="Gene3D" id="1.10.10.10">
    <property type="entry name" value="Winged helix-like DNA-binding domain superfamily/Winged helix DNA-binding domain"/>
    <property type="match status" value="2"/>
</dbReference>
<dbReference type="GO" id="GO:0071482">
    <property type="term" value="P:cellular response to light stimulus"/>
    <property type="evidence" value="ECO:0007669"/>
    <property type="project" value="UniProtKB-ARBA"/>
</dbReference>
<dbReference type="GO" id="GO:0006352">
    <property type="term" value="P:DNA-templated transcription initiation"/>
    <property type="evidence" value="ECO:0007669"/>
    <property type="project" value="InterPro"/>
</dbReference>
<feature type="compositionally biased region" description="Basic residues" evidence="18">
    <location>
        <begin position="1278"/>
        <end position="1293"/>
    </location>
</feature>
<dbReference type="FunFam" id="1.10.601.10:FF:000002">
    <property type="entry name" value="RNA polymerase sigma factor RpoD"/>
    <property type="match status" value="1"/>
</dbReference>
<dbReference type="GO" id="GO:0016757">
    <property type="term" value="F:glycosyltransferase activity"/>
    <property type="evidence" value="ECO:0007669"/>
    <property type="project" value="UniProtKB-KW"/>
</dbReference>
<keyword evidence="6" id="KW-0808">Transferase</keyword>
<evidence type="ECO:0000256" key="7">
    <source>
        <dbReference type="ARBA" id="ARBA00022695"/>
    </source>
</evidence>
<dbReference type="NCBIfam" id="TIGR02393">
    <property type="entry name" value="RpoD_Cterm"/>
    <property type="match status" value="1"/>
</dbReference>
<comment type="caution">
    <text evidence="20">The sequence shown here is derived from an EMBL/GenBank/DDBJ whole genome shotgun (WGS) entry which is preliminary data.</text>
</comment>
<dbReference type="InterPro" id="IPR034151">
    <property type="entry name" value="TOPRIM_DnaG_bac"/>
</dbReference>
<feature type="compositionally biased region" description="Basic residues" evidence="18">
    <location>
        <begin position="1217"/>
        <end position="1228"/>
    </location>
</feature>
<feature type="compositionally biased region" description="Basic and acidic residues" evidence="18">
    <location>
        <begin position="937"/>
        <end position="947"/>
    </location>
</feature>
<dbReference type="FunFam" id="3.40.1360.10:FF:000002">
    <property type="entry name" value="DNA primase"/>
    <property type="match status" value="1"/>
</dbReference>
<dbReference type="Gene3D" id="1.10.220.120">
    <property type="entry name" value="Sigma-70 factor, region 1.1"/>
    <property type="match status" value="1"/>
</dbReference>
<keyword evidence="9" id="KW-0479">Metal-binding</keyword>
<evidence type="ECO:0000256" key="11">
    <source>
        <dbReference type="ARBA" id="ARBA00022833"/>
    </source>
</evidence>
<dbReference type="InterPro" id="IPR002694">
    <property type="entry name" value="Znf_CHC2"/>
</dbReference>
<dbReference type="Gene3D" id="1.20.50.20">
    <property type="entry name" value="DnaG, RNA polymerase domain, helical bundle"/>
    <property type="match status" value="1"/>
</dbReference>
<evidence type="ECO:0000259" key="19">
    <source>
        <dbReference type="PROSITE" id="PS50880"/>
    </source>
</evidence>
<keyword evidence="12" id="KW-0460">Magnesium</keyword>
<feature type="compositionally biased region" description="Basic residues" evidence="18">
    <location>
        <begin position="1011"/>
        <end position="1027"/>
    </location>
</feature>
<keyword evidence="5" id="KW-0328">Glycosyltransferase</keyword>
<dbReference type="InterPro" id="IPR006295">
    <property type="entry name" value="DNA_primase_DnaG"/>
</dbReference>
<dbReference type="InterPro" id="IPR006171">
    <property type="entry name" value="TOPRIM_dom"/>
</dbReference>
<dbReference type="CDD" id="cd03364">
    <property type="entry name" value="TOPRIM_DnaG_primases"/>
    <property type="match status" value="1"/>
</dbReference>
<dbReference type="PROSITE" id="PS50880">
    <property type="entry name" value="TOPRIM"/>
    <property type="match status" value="1"/>
</dbReference>
<dbReference type="InterPro" id="IPR035902">
    <property type="entry name" value="Nuc_phospho_transferase"/>
</dbReference>
<keyword evidence="13" id="KW-0805">Transcription regulation</keyword>
<dbReference type="InterPro" id="IPR007627">
    <property type="entry name" value="RNA_pol_sigma70_r2"/>
</dbReference>
<evidence type="ECO:0000256" key="4">
    <source>
        <dbReference type="ARBA" id="ARBA00022515"/>
    </source>
</evidence>
<dbReference type="NCBIfam" id="NF004208">
    <property type="entry name" value="PRK05658.1"/>
    <property type="match status" value="1"/>
</dbReference>
<dbReference type="NCBIfam" id="TIGR01391">
    <property type="entry name" value="dnaG"/>
    <property type="match status" value="1"/>
</dbReference>
<keyword evidence="2" id="KW-0240">DNA-directed RNA polymerase</keyword>
<dbReference type="Pfam" id="PF03979">
    <property type="entry name" value="Sigma70_r1_1"/>
    <property type="match status" value="1"/>
</dbReference>
<evidence type="ECO:0000256" key="2">
    <source>
        <dbReference type="ARBA" id="ARBA00022478"/>
    </source>
</evidence>
<evidence type="ECO:0000256" key="5">
    <source>
        <dbReference type="ARBA" id="ARBA00022676"/>
    </source>
</evidence>
<sequence>MHHTLHQRRRRRTGGGRNFANRTGLRAVFRGTALAYSALVRSTGEAEMSGQWKQVCKLKDVPLDGARIVPRGLAWQELPGVALFRTDEDSVFAVLETRNVEPRLSDARRYSVKVEDFRVYLDLAELSAPASQAEAALAGSFGVATRHGLGRAPVDAAVGHRAAVHQLAQVRRDFLVAADDIRFDHHAHQRLVALADLVDDVGHHQRLQFRLFIAVGVRAVDHQVGRQLGLGQRLLGNRDRHRIVVRTAVAAAQDHVAVGVAARAHDGHIAFGIDAQERVRVRGRQDGVDRNADVAIGAVLEAHRGGQAGRHFAVGLRLGGARADGGPGDQVAQVLGRDRVQRFGGGGQAQFAHVQQELARLFHPHVHAERIVHVRIVDITLPAGGGARLFEIHAHDQQHGVGHFRLQRLEAARVVQAGNRIVNRAGTDHDKQALVLAVDDVAQGFAALHHGLGRAVGQRQLAMQVLRRRHRRERAMTTSEPFLAARLIKEIGRGKNGARSMSRDDAHDLYQAMLDGRVSDLELGGILLSMRIKGESIDEIAGFLDAAEGAFEPLTAPPGQFAPVCIPSYNGARKMANLTPLLAMLLAREGVPVLVHGVATDPGRITSAEVFAALDINPARHRAEAEEAMAQGHVAFITIDALAPKLAYQLSLRRRLGVRNSTHTLVKIMQPFAGPALRLVSYTHPEYLEMLGEYFTTQALPERGDAFLMRGTEGETVANANKAQQIDWFHGGLRSTLVPKQTLVGELPLLPEEKGAATTAAWIASVLRGDVPVPPPIAEQVAQCLLVSRTLQSRQRYRRALVRSRHSRAGGNPMPATYRIGTGMAKFDVAVIGAGAAGMMCAATAAQRGKRVRAVALHAQRLPGAGEKTPHRLPRKTSRPAVLHRVGRADHRDAQGRVRRWRRALAHAVQDCQRRTHRCRLCARDGLGHHRSGVAGDCHRRPVDPENRRHRLQLPDRPAVRAAHGRAASGAGAADVRPASVGAVCRAVRHRAGSGRDDRLAQGPQPDRRALPRRSAVHPSRPVRSRHPANFQLLDAGHADCHRPAARDRRGGHADRRQGHHQEAAGQRAGAMAAHAPGRRLAAGTRLCARRPAGRHAGRATAQAGRGHQPVDPDPERFRRLPQGGSHARRRRHPRAVAADHDGDQGAGPVLHRRSGGRDRLARRLQFPVGVQSNRPGVSGAERLPEFMWELTRRRLVVFAVKAARRAKESHGPERTNHRRHEKRHARQGSRPPVHHSSDSGRDQAQGSGRTHRCRRPANGRHRGKNDQAAQGFDHPVRSWRSRRPGRHRKSRAGRAERVHARRPVRRGNRGGSHRCRGRFGRGRTAGHGQGHGHRQAQAGRPRRHDGGVRTGQKGAHSGLIPVIPQSFISDLLNRVDIVDVVGRYVQLKKGGANFMGLCPFHNEKSPSFTVSPTKQFYHCFGCGAHGTSIGFLIEYSGMGFVDAVKDLAQNVGMVVPEQDDKIPPQQRAAMQAQSLALSDAMTQACDFYRTQLRTAPTAIAYLKGRGLTGEIAARFGLGYAPPGWDNLKAIFPEYEAVALAEAGLVIDRVDEDGGNRKRYDRFRERVMFPIKNTKGQVIAFGGRVLDGGEPKYLNSPETPLFSKGFELYGLFEARQAIRDAGYVLVTEGYMDVVALAQMGFPQAVATLGTACTPHHVQKLLRQTDTVIFSFDGDKAGRRAARRALEACLPHVADNKTIKFLFLPTEHDPDSYVRTFGNEAFEQEIHEAMPLSQFLIKEVVGEHDLQSPEGRARAQFDAKPMLQSMTPTALRLQIVRGLAQLTQTTPHEIEALFELAKPVALSRKAPSRSGRPAPVGLELQIVRLIVANPPLALDIDEAALAAFQFFGADAAERLAQLVGAAQSLGPNGGFAALAQHLKAQGEEYDEIIGEIVKEPESEFEAVRAFLRSAIREVKNDALKQELSQLFASGLTSDEIGVRFRELTAQQDQLLREAQAELLIDAQIQAADGLNHVGELDSRILPSRRWTSDQPDPAPVPIKKPESKVAVKPSNVTAKSAKTADKAETRVASSNPPGVSQTTDAAALAAIDTSGYVLPSVKVPGRRGRKPKEFQPENDEVAALNAVERAELKAVDKAKAKDRKAKEKALLKDAFSSDTEATEEELERRRQKLKTLIKFGKERGFLTYAEINDHLPDNIVDPEAIEGIIGTFNDMGIAVYEHAPDAETLLLSDNVATVTSDDEAEAAAEAALSTVDSDFGRTTDPVRMYMREMGSVELLTREGEIEIAKRIEDGLKDMIQAISACPVTIAEIIAASDRIRSDEIKIDEIVDGLVDESDDGTAAAPAPAAASDDDEDDEEAEEEAEEEEEEAGNTAGAAAGYSAEQLEALKNTALEKFDTISLQFDKMRRAFEKEGYNSKAYVKAQEAISFELLGIRFTAKVVEKLCDTLRGQVDEVRHIEKQILDVAVNKCGMPRAHFIKVFPGNETNLDWVDGEVAAGHAYSAILGRNIPTIKELQQRLIDLQARVVLPLPDLRNINRQMAAGEMKARKAKREMTEANLRLVISIAKKYTNRGLQFLDLIQEGNIGLMKAVDKFEYRRGYKFSTYATWWIRQAITRSIADQARTIRIPVHMIETINKMNRISRQILQETGAEPDPATLAIKMEMPEDKIRKIMKIAKEPISMETPIGDDDDSHLGDFIEDNNTLAPSDAALHASMRGVVKDVLDSLTPREAKVLRMRFGIEMSTDHTLEEVGKQFDVTRERIRQIEAKALRKLRHPSRSDKLKSFLEAN</sequence>
<dbReference type="InterPro" id="IPR036188">
    <property type="entry name" value="FAD/NAD-bd_sf"/>
</dbReference>
<dbReference type="Pfam" id="PF10410">
    <property type="entry name" value="DnaB_bind"/>
    <property type="match status" value="1"/>
</dbReference>
<dbReference type="InterPro" id="IPR012760">
    <property type="entry name" value="RNA_pol_sigma_RpoD_C"/>
</dbReference>
<evidence type="ECO:0000256" key="10">
    <source>
        <dbReference type="ARBA" id="ARBA00022771"/>
    </source>
</evidence>
<dbReference type="SUPFAM" id="SSF51905">
    <property type="entry name" value="FAD/NAD(P)-binding domain"/>
    <property type="match status" value="1"/>
</dbReference>
<dbReference type="InterPro" id="IPR013264">
    <property type="entry name" value="DNAG_N"/>
</dbReference>
<feature type="region of interest" description="Disordered" evidence="18">
    <location>
        <begin position="990"/>
        <end position="1066"/>
    </location>
</feature>
<dbReference type="Pfam" id="PF02885">
    <property type="entry name" value="Glycos_trans_3N"/>
    <property type="match status" value="1"/>
</dbReference>
<dbReference type="PROSITE" id="PS00716">
    <property type="entry name" value="SIGMA70_2"/>
    <property type="match status" value="1"/>
</dbReference>
<dbReference type="Pfam" id="PF01807">
    <property type="entry name" value="Zn_ribbon_DnaG"/>
    <property type="match status" value="1"/>
</dbReference>
<dbReference type="InterPro" id="IPR000943">
    <property type="entry name" value="RNA_pol_sigma70"/>
</dbReference>
<dbReference type="Gene3D" id="3.40.1360.10">
    <property type="match status" value="1"/>
</dbReference>
<dbReference type="Pfam" id="PF04542">
    <property type="entry name" value="Sigma70_r2"/>
    <property type="match status" value="1"/>
</dbReference>
<dbReference type="Gene3D" id="3.90.980.10">
    <property type="entry name" value="DNA primase, catalytic core, N-terminal domain"/>
    <property type="match status" value="1"/>
</dbReference>
<feature type="region of interest" description="Disordered" evidence="18">
    <location>
        <begin position="930"/>
        <end position="978"/>
    </location>
</feature>
<evidence type="ECO:0000256" key="6">
    <source>
        <dbReference type="ARBA" id="ARBA00022679"/>
    </source>
</evidence>
<dbReference type="Pfam" id="PF04545">
    <property type="entry name" value="Sigma70_r4"/>
    <property type="match status" value="1"/>
</dbReference>
<dbReference type="InterPro" id="IPR036388">
    <property type="entry name" value="WH-like_DNA-bd_sf"/>
</dbReference>
<feature type="compositionally biased region" description="Basic and acidic residues" evidence="18">
    <location>
        <begin position="994"/>
        <end position="1010"/>
    </location>
</feature>
<feature type="region of interest" description="Disordered" evidence="18">
    <location>
        <begin position="1093"/>
        <end position="1159"/>
    </location>
</feature>
<dbReference type="InterPro" id="IPR030846">
    <property type="entry name" value="DnaG_bac"/>
</dbReference>
<keyword evidence="15" id="KW-0238">DNA-binding</keyword>
<evidence type="ECO:0000256" key="17">
    <source>
        <dbReference type="SAM" id="Coils"/>
    </source>
</evidence>
<evidence type="ECO:0000256" key="18">
    <source>
        <dbReference type="SAM" id="MobiDB-lite"/>
    </source>
</evidence>
<feature type="region of interest" description="Disordered" evidence="18">
    <location>
        <begin position="2290"/>
        <end position="2331"/>
    </location>
</feature>
<accession>A0A699GGD8</accession>
<dbReference type="GO" id="GO:0003899">
    <property type="term" value="F:DNA-directed RNA polymerase activity"/>
    <property type="evidence" value="ECO:0007669"/>
    <property type="project" value="InterPro"/>
</dbReference>
<keyword evidence="14" id="KW-0731">Sigma factor</keyword>
<dbReference type="InterPro" id="IPR007630">
    <property type="entry name" value="RNA_pol_sigma70_r4"/>
</dbReference>
<dbReference type="Gene3D" id="1.10.601.10">
    <property type="entry name" value="RNA Polymerase Primary Sigma Factor"/>
    <property type="match status" value="1"/>
</dbReference>
<dbReference type="PROSITE" id="PS00715">
    <property type="entry name" value="SIGMA70_1"/>
    <property type="match status" value="1"/>
</dbReference>
<evidence type="ECO:0000256" key="12">
    <source>
        <dbReference type="ARBA" id="ARBA00022842"/>
    </source>
</evidence>
<dbReference type="Pfam" id="PF13155">
    <property type="entry name" value="Toprim_2"/>
    <property type="match status" value="1"/>
</dbReference>
<gene>
    <name evidence="20" type="ORF">Tci_000635</name>
</gene>
<dbReference type="GO" id="GO:0008270">
    <property type="term" value="F:zinc ion binding"/>
    <property type="evidence" value="ECO:0007669"/>
    <property type="project" value="UniProtKB-KW"/>
</dbReference>
<dbReference type="SUPFAM" id="SSF56731">
    <property type="entry name" value="DNA primase core"/>
    <property type="match status" value="1"/>
</dbReference>
<dbReference type="Gene3D" id="3.40.1030.10">
    <property type="entry name" value="Nucleoside phosphorylase/phosphoribosyltransferase catalytic domain"/>
    <property type="match status" value="1"/>
</dbReference>
<keyword evidence="4" id="KW-0639">Primosome</keyword>
<dbReference type="GO" id="GO:0005737">
    <property type="term" value="C:cytoplasm"/>
    <property type="evidence" value="ECO:0007669"/>
    <property type="project" value="TreeGrafter"/>
</dbReference>
<dbReference type="InterPro" id="IPR009042">
    <property type="entry name" value="RNA_pol_sigma70_r1_2"/>
</dbReference>
<dbReference type="InterPro" id="IPR007631">
    <property type="entry name" value="RNA_pol_sigma_70_non-ess"/>
</dbReference>
<dbReference type="InterPro" id="IPR007624">
    <property type="entry name" value="RNA_pol_sigma70_r3"/>
</dbReference>
<dbReference type="InterPro" id="IPR028630">
    <property type="entry name" value="Sigma70_RpoD"/>
</dbReference>
<feature type="region of interest" description="Disordered" evidence="18">
    <location>
        <begin position="1983"/>
        <end position="2036"/>
    </location>
</feature>
<dbReference type="GO" id="GO:0006269">
    <property type="term" value="P:DNA replication, synthesis of primer"/>
    <property type="evidence" value="ECO:0007669"/>
    <property type="project" value="UniProtKB-KW"/>
</dbReference>
<dbReference type="NCBIfam" id="NF006005">
    <property type="entry name" value="PRK08136.1"/>
    <property type="match status" value="1"/>
</dbReference>
<dbReference type="HAMAP" id="MF_00963">
    <property type="entry name" value="Sigma70_RpoD_SigA"/>
    <property type="match status" value="1"/>
</dbReference>
<dbReference type="InterPro" id="IPR036977">
    <property type="entry name" value="DNA_primase_Znf_CHC2"/>
</dbReference>
<dbReference type="NCBIfam" id="TIGR02937">
    <property type="entry name" value="sigma70-ECF"/>
    <property type="match status" value="1"/>
</dbReference>
<feature type="compositionally biased region" description="Low complexity" evidence="18">
    <location>
        <begin position="2295"/>
        <end position="2305"/>
    </location>
</feature>
<keyword evidence="11" id="KW-0862">Zinc</keyword>
<feature type="region of interest" description="Disordered" evidence="18">
    <location>
        <begin position="1205"/>
        <end position="1357"/>
    </location>
</feature>
<feature type="compositionally biased region" description="Basic residues" evidence="18">
    <location>
        <begin position="1300"/>
        <end position="1322"/>
    </location>
</feature>
<feature type="compositionally biased region" description="Basic residues" evidence="18">
    <location>
        <begin position="1250"/>
        <end position="1264"/>
    </location>
</feature>
<dbReference type="InterPro" id="IPR007127">
    <property type="entry name" value="RNA_pol_sigma_70_r1_1"/>
</dbReference>
<dbReference type="Pfam" id="PF04539">
    <property type="entry name" value="Sigma70_r3"/>
    <property type="match status" value="1"/>
</dbReference>
<evidence type="ECO:0000256" key="1">
    <source>
        <dbReference type="ARBA" id="ARBA00001947"/>
    </source>
</evidence>
<feature type="compositionally biased region" description="Low complexity" evidence="18">
    <location>
        <begin position="960"/>
        <end position="978"/>
    </location>
</feature>
<dbReference type="InterPro" id="IPR017459">
    <property type="entry name" value="Glycosyl_Trfase_fam3_N_dom"/>
</dbReference>
<comment type="cofactor">
    <cofactor evidence="1">
        <name>Zn(2+)</name>
        <dbReference type="ChEBI" id="CHEBI:29105"/>
    </cofactor>
</comment>
<feature type="compositionally biased region" description="Basic and acidic residues" evidence="18">
    <location>
        <begin position="1109"/>
        <end position="1119"/>
    </location>
</feature>
<dbReference type="Gene3D" id="1.20.970.10">
    <property type="entry name" value="Transferase, Pyrimidine Nucleoside Phosphorylase, Chain C"/>
    <property type="match status" value="1"/>
</dbReference>
<dbReference type="EMBL" id="BKCJ010000012">
    <property type="protein sequence ID" value="GEU28657.1"/>
    <property type="molecule type" value="Genomic_DNA"/>
</dbReference>
<dbReference type="Gene3D" id="3.90.580.10">
    <property type="entry name" value="Zinc finger, CHC2-type domain"/>
    <property type="match status" value="1"/>
</dbReference>
<keyword evidence="16" id="KW-0804">Transcription</keyword>
<dbReference type="GO" id="GO:0000428">
    <property type="term" value="C:DNA-directed RNA polymerase complex"/>
    <property type="evidence" value="ECO:0007669"/>
    <property type="project" value="UniProtKB-KW"/>
</dbReference>